<evidence type="ECO:0000259" key="1">
    <source>
        <dbReference type="Pfam" id="PF03008"/>
    </source>
</evidence>
<evidence type="ECO:0000313" key="2">
    <source>
        <dbReference type="EMBL" id="MBW3092011.1"/>
    </source>
</evidence>
<comment type="caution">
    <text evidence="2">The sequence shown here is derived from an EMBL/GenBank/DDBJ whole genome shotgun (WGS) entry which is preliminary data.</text>
</comment>
<keyword evidence="3" id="KW-1185">Reference proteome</keyword>
<accession>A0ABS6WD93</accession>
<reference evidence="2 3" key="1">
    <citation type="submission" date="2021-05" db="EMBL/GenBank/DDBJ databases">
        <title>Phylogenetic classification of ten novel species belonging to the genus Bifidobacterium comprising B. colchicus sp. nov., B. abeli sp. nov., B. bicoloris sp. nov., B. guerezis sp. nov., B. rosaliae sp. nov., B. santillanensis sp. nov., B. argentati sp. nov., B. amazzoni sp. nov., B. pluviali sp. nov., and B. pinnaculum sp. nov.</title>
        <authorList>
            <person name="Lugli G.A."/>
            <person name="Ruiz Garcia L."/>
            <person name="Margolles A."/>
            <person name="Ventura M."/>
        </authorList>
    </citation>
    <scope>NUCLEOTIDE SEQUENCE [LARGE SCALE GENOMIC DNA]</scope>
    <source>
        <strain evidence="2 3">82T10</strain>
    </source>
</reference>
<name>A0ABS6WD93_9BIFI</name>
<organism evidence="2 3">
    <name type="scientific">Bifidobacterium miconis</name>
    <dbReference type="NCBI Taxonomy" id="2834435"/>
    <lineage>
        <taxon>Bacteria</taxon>
        <taxon>Bacillati</taxon>
        <taxon>Actinomycetota</taxon>
        <taxon>Actinomycetes</taxon>
        <taxon>Bifidobacteriales</taxon>
        <taxon>Bifidobacteriaceae</taxon>
        <taxon>Bifidobacterium</taxon>
    </lineage>
</organism>
<evidence type="ECO:0000313" key="3">
    <source>
        <dbReference type="Proteomes" id="UP000700815"/>
    </source>
</evidence>
<dbReference type="InterPro" id="IPR004256">
    <property type="entry name" value="DUF234"/>
</dbReference>
<gene>
    <name evidence="2" type="ORF">KIH79_03390</name>
</gene>
<dbReference type="EMBL" id="JAHBBH010000006">
    <property type="protein sequence ID" value="MBW3092011.1"/>
    <property type="molecule type" value="Genomic_DNA"/>
</dbReference>
<dbReference type="Pfam" id="PF03008">
    <property type="entry name" value="DUF234"/>
    <property type="match status" value="1"/>
</dbReference>
<proteinExistence type="predicted"/>
<feature type="domain" description="DUF234" evidence="1">
    <location>
        <begin position="80"/>
        <end position="154"/>
    </location>
</feature>
<dbReference type="Proteomes" id="UP000700815">
    <property type="component" value="Unassembled WGS sequence"/>
</dbReference>
<protein>
    <submittedName>
        <fullName evidence="2">DUF234 domain-containing protein</fullName>
    </submittedName>
</protein>
<dbReference type="RefSeq" id="WP_219058113.1">
    <property type="nucleotide sequence ID" value="NZ_JAHBBH010000006.1"/>
</dbReference>
<sequence length="209" mass="24345">MDDFLPIDRFAWNSRVLWIAVHVTFWHLHGFLAVCDDPVVTLCGEGPVSPMWDGAGSGRQRMRAEWFDFGEGIRRSFACRRVPYLLPRFMGPVFEDISRQWLWGKGYAQLPFPILQSGRWWGSNPRTRQQEEIDIVAAGEDSASAIFCECTWRNEPVGETEYRTLQQRSQLLPYPDKWLILFSKAGFTDNLRQFAEQDDRLMLVAFEDM</sequence>